<feature type="transmembrane region" description="Helical" evidence="1">
    <location>
        <begin position="20"/>
        <end position="41"/>
    </location>
</feature>
<organism evidence="2 3">
    <name type="scientific">Shackletoniella antarctica</name>
    <dbReference type="NCBI Taxonomy" id="268115"/>
    <lineage>
        <taxon>Bacteria</taxon>
        <taxon>Bacillati</taxon>
        <taxon>Cyanobacteriota</taxon>
        <taxon>Cyanophyceae</taxon>
        <taxon>Oculatellales</taxon>
        <taxon>Oculatellaceae</taxon>
        <taxon>Shackletoniella</taxon>
    </lineage>
</organism>
<dbReference type="EMBL" id="QBMN01000149">
    <property type="protein sequence ID" value="PZO36123.1"/>
    <property type="molecule type" value="Genomic_DNA"/>
</dbReference>
<name>A0A2W4VTD2_9CYAN</name>
<keyword evidence="1" id="KW-0472">Membrane</keyword>
<evidence type="ECO:0000313" key="2">
    <source>
        <dbReference type="EMBL" id="PZO36123.1"/>
    </source>
</evidence>
<evidence type="ECO:0000256" key="1">
    <source>
        <dbReference type="SAM" id="Phobius"/>
    </source>
</evidence>
<reference evidence="2 3" key="2">
    <citation type="submission" date="2018-06" db="EMBL/GenBank/DDBJ databases">
        <title>Metagenomic assembly of (sub)arctic Cyanobacteria and their associated microbiome from non-axenic cultures.</title>
        <authorList>
            <person name="Baurain D."/>
        </authorList>
    </citation>
    <scope>NUCLEOTIDE SEQUENCE [LARGE SCALE GENOMIC DNA]</scope>
    <source>
        <strain evidence="2">ULC041bin1</strain>
    </source>
</reference>
<comment type="caution">
    <text evidence="2">The sequence shown here is derived from an EMBL/GenBank/DDBJ whole genome shotgun (WGS) entry which is preliminary data.</text>
</comment>
<feature type="non-terminal residue" evidence="2">
    <location>
        <position position="74"/>
    </location>
</feature>
<gene>
    <name evidence="2" type="ORF">DCF17_17610</name>
</gene>
<dbReference type="Proteomes" id="UP000249081">
    <property type="component" value="Unassembled WGS sequence"/>
</dbReference>
<evidence type="ECO:0000313" key="3">
    <source>
        <dbReference type="Proteomes" id="UP000249081"/>
    </source>
</evidence>
<dbReference type="Gene3D" id="1.20.1250.20">
    <property type="entry name" value="MFS general substrate transporter like domains"/>
    <property type="match status" value="1"/>
</dbReference>
<proteinExistence type="predicted"/>
<protein>
    <submittedName>
        <fullName evidence="2">MFS transporter</fullName>
    </submittedName>
</protein>
<dbReference type="InterPro" id="IPR036259">
    <property type="entry name" value="MFS_trans_sf"/>
</dbReference>
<reference evidence="3" key="1">
    <citation type="submission" date="2018-04" db="EMBL/GenBank/DDBJ databases">
        <authorList>
            <person name="Cornet L."/>
        </authorList>
    </citation>
    <scope>NUCLEOTIDE SEQUENCE [LARGE SCALE GENOMIC DNA]</scope>
</reference>
<feature type="transmembrane region" description="Helical" evidence="1">
    <location>
        <begin position="53"/>
        <end position="73"/>
    </location>
</feature>
<keyword evidence="1" id="KW-0812">Transmembrane</keyword>
<dbReference type="AlphaFoldDB" id="A0A2W4VTD2"/>
<dbReference type="SUPFAM" id="SSF103473">
    <property type="entry name" value="MFS general substrate transporter"/>
    <property type="match status" value="1"/>
</dbReference>
<sequence>MSDSLRQRLKQWLPNLDRRVWILAAGRLLSQVGIGFTLFYAPIFFTTQVGLTATQVGLGIGLGSLAGMGGRFLG</sequence>
<keyword evidence="1" id="KW-1133">Transmembrane helix</keyword>
<accession>A0A2W4VTD2</accession>